<dbReference type="PROSITE" id="PS00440">
    <property type="entry name" value="ACYLTRANSF_C_2"/>
    <property type="match status" value="1"/>
</dbReference>
<dbReference type="PANTHER" id="PTHR22589">
    <property type="entry name" value="CARNITINE O-ACYLTRANSFERASE"/>
    <property type="match status" value="1"/>
</dbReference>
<dbReference type="Gene3D" id="3.30.559.70">
    <property type="entry name" value="Choline/Carnitine o-acyltransferase, domain 2"/>
    <property type="match status" value="1"/>
</dbReference>
<feature type="active site" description="Proton acceptor" evidence="4">
    <location>
        <position position="381"/>
    </location>
</feature>
<dbReference type="EMBL" id="GEEE01000435">
    <property type="protein sequence ID" value="JAP62790.1"/>
    <property type="molecule type" value="Transcribed_RNA"/>
</dbReference>
<dbReference type="InterPro" id="IPR042231">
    <property type="entry name" value="Cho/carn_acyl_trans_2"/>
</dbReference>
<accession>A0A0V0JB39</accession>
<dbReference type="GO" id="GO:0004095">
    <property type="term" value="F:carnitine O-palmitoyltransferase activity"/>
    <property type="evidence" value="ECO:0007669"/>
    <property type="project" value="TreeGrafter"/>
</dbReference>
<evidence type="ECO:0000256" key="3">
    <source>
        <dbReference type="ARBA" id="ARBA00023315"/>
    </source>
</evidence>
<dbReference type="Pfam" id="PF00755">
    <property type="entry name" value="Carn_acyltransf"/>
    <property type="match status" value="1"/>
</dbReference>
<dbReference type="InterPro" id="IPR000542">
    <property type="entry name" value="Carn_acyl_trans"/>
</dbReference>
<evidence type="ECO:0000259" key="6">
    <source>
        <dbReference type="Pfam" id="PF00755"/>
    </source>
</evidence>
<keyword evidence="2 5" id="KW-0808">Transferase</keyword>
<reference evidence="7" key="1">
    <citation type="submission" date="2016-01" db="EMBL/GenBank/DDBJ databases">
        <title>Reference transcriptome for the parasite Schistocephalus solidus: insights into the molecular evolution of parasitism.</title>
        <authorList>
            <person name="Hebert F.O."/>
            <person name="Grambauer S."/>
            <person name="Barber I."/>
            <person name="Landry C.R."/>
            <person name="Aubin-Horth N."/>
        </authorList>
    </citation>
    <scope>NUCLEOTIDE SEQUENCE</scope>
</reference>
<sequence length="677" mass="76100">MLARMVLPFRACASVNSHLWLHFKRNLSEKIPSSTKFIHESYLSTDYFQKSLPHLRVPELSKTLERYLLSQKAICSAEQYLCTKKLTDDFMEGAGPQLQTSLVNYDKRLPESNYVSKIWFDMYLKDRRPLVLTHNPALVFKDSAIGADYNKPTIRATNMVCSSLRFLDAYRAGKLKPEVYHLNPRKSDTSTFERFIGLLPHSIATYGAYIFKAFPLDMSQFDNLFNSTRIAAPEQDELRKFPESRHLAVISKGDIFIFDIIDEKGCHLNPRQILANLEFIQHQPARTQRTPNRSSGLGIITAMPRDMAVMARDRLESLGNGRNLDLIDSALFVLVLSEETTDHFPGVLSDMVAGPADSRWFDKSFSLIVNQSGTAGINFEHSWGDGVAVLRFFNEIFKDTELKPAVHPDVLSGTDSLPTPNVQRLEWLVDDLLFEGLILPAWQDYEARRADLQINILQTTGILHKSKCKRAGLSPDAMLQLAIQVAHDKVHCCPAATYESCSTAAFKHGRTETIRSATVETRRFVELIREHKDDVRVPASGGDLREALIKCSVKHNQLSKEAAMGQGWDRHLLVLKHFAEEAADGTKSLPSIFEDPNYQRINQIILSTSTLSSPALQGATFAPTDANGYGVGYLIDTEGCSISTSSWRSSRYSNGLQFVDAFHKSIKEISSLIDFDP</sequence>
<name>A0A0V0JB39_SCHSO</name>
<dbReference type="GO" id="GO:0006635">
    <property type="term" value="P:fatty acid beta-oxidation"/>
    <property type="evidence" value="ECO:0007669"/>
    <property type="project" value="TreeGrafter"/>
</dbReference>
<dbReference type="PANTHER" id="PTHR22589:SF16">
    <property type="entry name" value="CARNITINE O-PALMITOYLTRANSFERASE 2, MITOCHONDRIAL"/>
    <property type="match status" value="1"/>
</dbReference>
<dbReference type="InterPro" id="IPR023213">
    <property type="entry name" value="CAT-like_dom_sf"/>
</dbReference>
<comment type="similarity">
    <text evidence="1 5">Belongs to the carnitine/choline acetyltransferase family.</text>
</comment>
<dbReference type="Gene3D" id="1.20.1280.180">
    <property type="match status" value="1"/>
</dbReference>
<dbReference type="InterPro" id="IPR039551">
    <property type="entry name" value="Cho/carn_acyl_trans"/>
</dbReference>
<organism evidence="7">
    <name type="scientific">Schistocephalus solidus</name>
    <name type="common">Tapeworm</name>
    <dbReference type="NCBI Taxonomy" id="70667"/>
    <lineage>
        <taxon>Eukaryota</taxon>
        <taxon>Metazoa</taxon>
        <taxon>Spiralia</taxon>
        <taxon>Lophotrochozoa</taxon>
        <taxon>Platyhelminthes</taxon>
        <taxon>Cestoda</taxon>
        <taxon>Eucestoda</taxon>
        <taxon>Diphyllobothriidea</taxon>
        <taxon>Diphyllobothriidae</taxon>
        <taxon>Schistocephalus</taxon>
    </lineage>
</organism>
<evidence type="ECO:0000256" key="2">
    <source>
        <dbReference type="ARBA" id="ARBA00022679"/>
    </source>
</evidence>
<evidence type="ECO:0000256" key="5">
    <source>
        <dbReference type="RuleBase" id="RU003801"/>
    </source>
</evidence>
<keyword evidence="3 5" id="KW-0012">Acyltransferase</keyword>
<protein>
    <submittedName>
        <fullName evidence="7">Carnitine O-palmitoyltransferase 2</fullName>
    </submittedName>
</protein>
<feature type="domain" description="Choline/carnitine acyltransferase" evidence="6">
    <location>
        <begin position="56"/>
        <end position="663"/>
    </location>
</feature>
<evidence type="ECO:0000256" key="4">
    <source>
        <dbReference type="PIRSR" id="PIRSR600542-1"/>
    </source>
</evidence>
<dbReference type="GO" id="GO:0005739">
    <property type="term" value="C:mitochondrion"/>
    <property type="evidence" value="ECO:0007669"/>
    <property type="project" value="TreeGrafter"/>
</dbReference>
<dbReference type="SUPFAM" id="SSF52777">
    <property type="entry name" value="CoA-dependent acyltransferases"/>
    <property type="match status" value="2"/>
</dbReference>
<dbReference type="AlphaFoldDB" id="A0A0V0JB39"/>
<evidence type="ECO:0000256" key="1">
    <source>
        <dbReference type="ARBA" id="ARBA00005232"/>
    </source>
</evidence>
<proteinExistence type="inferred from homology"/>
<dbReference type="Gene3D" id="3.30.559.10">
    <property type="entry name" value="Chloramphenicol acetyltransferase-like domain"/>
    <property type="match status" value="2"/>
</dbReference>
<evidence type="ECO:0000313" key="7">
    <source>
        <dbReference type="EMBL" id="JAP62790.1"/>
    </source>
</evidence>
<gene>
    <name evidence="7" type="primary">CPT2</name>
    <name evidence="7" type="ORF">TR151070</name>
</gene>